<dbReference type="AlphaFoldDB" id="A0A268NXY3"/>
<dbReference type="InterPro" id="IPR050925">
    <property type="entry name" value="Rhomboid_protease_S54"/>
</dbReference>
<evidence type="ECO:0000256" key="3">
    <source>
        <dbReference type="ARBA" id="ARBA00022692"/>
    </source>
</evidence>
<keyword evidence="3" id="KW-0812">Transmembrane</keyword>
<sequence length="253" mass="28755">MFHRNETFSSYIRNYPVITAIIATNVIIYFLFLIIPYGGWLHYSGMGWNAAILAGEYWRLVTPIFLHGGLFHLFSNMFALLIFAPALEVMLGKRKFVTIYLISGVLANVATLFLESPSYTHVGASGSIFGLFGVFLFMYLYRKDLMDSQSGQTILPIIVISVIMTFVGSHINIFAHLFGLLFGFLLAPSFLKGARPFYSQQTTSRVRRAYFDDDEIQFNPQRWKRANSNRKLKKVLWVLAAIIAIILLGTIQL</sequence>
<gene>
    <name evidence="8" type="ORF">CHH72_13910</name>
</gene>
<evidence type="ECO:0000256" key="4">
    <source>
        <dbReference type="ARBA" id="ARBA00022801"/>
    </source>
</evidence>
<keyword evidence="6" id="KW-0472">Membrane</keyword>
<name>A0A268NXY3_SHOCL</name>
<reference evidence="8 9" key="1">
    <citation type="submission" date="2017-07" db="EMBL/GenBank/DDBJ databases">
        <title>Isolation and whole genome analysis of endospore-forming bacteria from heroin.</title>
        <authorList>
            <person name="Kalinowski J."/>
            <person name="Ahrens B."/>
            <person name="Al-Dilaimi A."/>
            <person name="Winkler A."/>
            <person name="Wibberg D."/>
            <person name="Schleenbecker U."/>
            <person name="Ruckert C."/>
            <person name="Wolfel R."/>
            <person name="Grass G."/>
        </authorList>
    </citation>
    <scope>NUCLEOTIDE SEQUENCE [LARGE SCALE GENOMIC DNA]</scope>
    <source>
        <strain evidence="8 9">7539</strain>
    </source>
</reference>
<dbReference type="InterPro" id="IPR035952">
    <property type="entry name" value="Rhomboid-like_sf"/>
</dbReference>
<dbReference type="PANTHER" id="PTHR43731">
    <property type="entry name" value="RHOMBOID PROTEASE"/>
    <property type="match status" value="1"/>
</dbReference>
<dbReference type="EMBL" id="NPCC01000017">
    <property type="protein sequence ID" value="PAE88366.1"/>
    <property type="molecule type" value="Genomic_DNA"/>
</dbReference>
<dbReference type="GO" id="GO:0006508">
    <property type="term" value="P:proteolysis"/>
    <property type="evidence" value="ECO:0007669"/>
    <property type="project" value="UniProtKB-KW"/>
</dbReference>
<evidence type="ECO:0000256" key="6">
    <source>
        <dbReference type="ARBA" id="ARBA00023136"/>
    </source>
</evidence>
<comment type="caution">
    <text evidence="8">The sequence shown here is derived from an EMBL/GenBank/DDBJ whole genome shotgun (WGS) entry which is preliminary data.</text>
</comment>
<evidence type="ECO:0000313" key="8">
    <source>
        <dbReference type="EMBL" id="PAE88366.1"/>
    </source>
</evidence>
<feature type="domain" description="Peptidase S54 rhomboid" evidence="7">
    <location>
        <begin position="55"/>
        <end position="189"/>
    </location>
</feature>
<evidence type="ECO:0000256" key="5">
    <source>
        <dbReference type="ARBA" id="ARBA00022989"/>
    </source>
</evidence>
<organism evidence="8 9">
    <name type="scientific">Shouchella clausii</name>
    <name type="common">Alkalihalobacillus clausii</name>
    <dbReference type="NCBI Taxonomy" id="79880"/>
    <lineage>
        <taxon>Bacteria</taxon>
        <taxon>Bacillati</taxon>
        <taxon>Bacillota</taxon>
        <taxon>Bacilli</taxon>
        <taxon>Bacillales</taxon>
        <taxon>Bacillaceae</taxon>
        <taxon>Shouchella</taxon>
    </lineage>
</organism>
<evidence type="ECO:0000259" key="7">
    <source>
        <dbReference type="Pfam" id="PF01694"/>
    </source>
</evidence>
<protein>
    <submittedName>
        <fullName evidence="8">Rhomboid family intramembrane serine protease</fullName>
    </submittedName>
</protein>
<dbReference type="InterPro" id="IPR022764">
    <property type="entry name" value="Peptidase_S54_rhomboid_dom"/>
</dbReference>
<dbReference type="PANTHER" id="PTHR43731:SF14">
    <property type="entry name" value="PRESENILIN-ASSOCIATED RHOMBOID-LIKE PROTEIN, MITOCHONDRIAL"/>
    <property type="match status" value="1"/>
</dbReference>
<dbReference type="Gene3D" id="1.20.1540.10">
    <property type="entry name" value="Rhomboid-like"/>
    <property type="match status" value="1"/>
</dbReference>
<comment type="similarity">
    <text evidence="2">Belongs to the peptidase S54 family.</text>
</comment>
<dbReference type="Proteomes" id="UP000216207">
    <property type="component" value="Unassembled WGS sequence"/>
</dbReference>
<dbReference type="RefSeq" id="WP_011245659.1">
    <property type="nucleotide sequence ID" value="NZ_BOQQ01000007.1"/>
</dbReference>
<dbReference type="GO" id="GO:0004252">
    <property type="term" value="F:serine-type endopeptidase activity"/>
    <property type="evidence" value="ECO:0007669"/>
    <property type="project" value="InterPro"/>
</dbReference>
<comment type="subcellular location">
    <subcellularLocation>
        <location evidence="1">Membrane</location>
        <topology evidence="1">Multi-pass membrane protein</topology>
    </subcellularLocation>
</comment>
<proteinExistence type="inferred from homology"/>
<dbReference type="Pfam" id="PF01694">
    <property type="entry name" value="Rhomboid"/>
    <property type="match status" value="1"/>
</dbReference>
<evidence type="ECO:0000256" key="2">
    <source>
        <dbReference type="ARBA" id="ARBA00009045"/>
    </source>
</evidence>
<keyword evidence="8" id="KW-0645">Protease</keyword>
<dbReference type="SUPFAM" id="SSF144091">
    <property type="entry name" value="Rhomboid-like"/>
    <property type="match status" value="1"/>
</dbReference>
<keyword evidence="5" id="KW-1133">Transmembrane helix</keyword>
<accession>A0A268NXY3</accession>
<dbReference type="GO" id="GO:0016020">
    <property type="term" value="C:membrane"/>
    <property type="evidence" value="ECO:0007669"/>
    <property type="project" value="UniProtKB-SubCell"/>
</dbReference>
<keyword evidence="4" id="KW-0378">Hydrolase</keyword>
<evidence type="ECO:0000256" key="1">
    <source>
        <dbReference type="ARBA" id="ARBA00004141"/>
    </source>
</evidence>
<dbReference type="OMA" id="IGWEHFL"/>
<evidence type="ECO:0000313" key="9">
    <source>
        <dbReference type="Proteomes" id="UP000216207"/>
    </source>
</evidence>